<dbReference type="Pfam" id="PF10962">
    <property type="entry name" value="DUF2764"/>
    <property type="match status" value="1"/>
</dbReference>
<name>A0AAE3SJE5_9BACT</name>
<evidence type="ECO:0000313" key="2">
    <source>
        <dbReference type="Proteomes" id="UP001207408"/>
    </source>
</evidence>
<dbReference type="InterPro" id="IPR024492">
    <property type="entry name" value="DUF2764"/>
</dbReference>
<keyword evidence="2" id="KW-1185">Reference proteome</keyword>
<organism evidence="1 2">
    <name type="scientific">Plebeiibacterium marinum</name>
    <dbReference type="NCBI Taxonomy" id="2992111"/>
    <lineage>
        <taxon>Bacteria</taxon>
        <taxon>Pseudomonadati</taxon>
        <taxon>Bacteroidota</taxon>
        <taxon>Bacteroidia</taxon>
        <taxon>Marinilabiliales</taxon>
        <taxon>Marinilabiliaceae</taxon>
        <taxon>Plebeiibacterium</taxon>
    </lineage>
</organism>
<sequence>MTKNYYCLVAGLPDILLGDKKVLYNSLILREELSNDLEKKDFEKAQALYFPFDHYNLISLLYQQHKEFDPRGVYTSLELEELTDKKNIEGIDKEKYPGYLIDFVTHVLFAEEKVPIVEAELLLFRKYVNYLQSFSNEFLNNYIDFEINIKNVLTALNGRKYEVSVEHELLGKGEIVEALVKSRSRDFGLANELEYVDSLIQIHEEENLMERELKIDRLKWEYLDETTFFHYFTIEKVLAFIYKLLIVERWISLDEEEGRKLFQQLVSELENSYEFPEEYKLSHGKKK</sequence>
<accession>A0AAE3SJE5</accession>
<evidence type="ECO:0000313" key="1">
    <source>
        <dbReference type="EMBL" id="MCW3805313.1"/>
    </source>
</evidence>
<dbReference type="AlphaFoldDB" id="A0AAE3SJE5"/>
<gene>
    <name evidence="1" type="ORF">OM074_06720</name>
</gene>
<proteinExistence type="predicted"/>
<dbReference type="Proteomes" id="UP001207408">
    <property type="component" value="Unassembled WGS sequence"/>
</dbReference>
<dbReference type="EMBL" id="JAPDPI010000009">
    <property type="protein sequence ID" value="MCW3805313.1"/>
    <property type="molecule type" value="Genomic_DNA"/>
</dbReference>
<comment type="caution">
    <text evidence="1">The sequence shown here is derived from an EMBL/GenBank/DDBJ whole genome shotgun (WGS) entry which is preliminary data.</text>
</comment>
<dbReference type="RefSeq" id="WP_301198678.1">
    <property type="nucleotide sequence ID" value="NZ_JAPDPI010000009.1"/>
</dbReference>
<dbReference type="InterPro" id="IPR036079">
    <property type="entry name" value="ATPase_csu/dsu_sf"/>
</dbReference>
<dbReference type="SUPFAM" id="SSF103486">
    <property type="entry name" value="V-type ATP synthase subunit C"/>
    <property type="match status" value="1"/>
</dbReference>
<protein>
    <submittedName>
        <fullName evidence="1">DUF2764 domain-containing protein</fullName>
    </submittedName>
</protein>
<reference evidence="1" key="1">
    <citation type="submission" date="2022-10" db="EMBL/GenBank/DDBJ databases">
        <authorList>
            <person name="Yu W.X."/>
        </authorList>
    </citation>
    <scope>NUCLEOTIDE SEQUENCE</scope>
    <source>
        <strain evidence="1">D04</strain>
    </source>
</reference>